<dbReference type="Proteomes" id="UP000285278">
    <property type="component" value="Unassembled WGS sequence"/>
</dbReference>
<feature type="transmembrane region" description="Helical" evidence="1">
    <location>
        <begin position="86"/>
        <end position="104"/>
    </location>
</feature>
<sequence length="228" mass="26444">MMALLAIVVIALIFYAIDHLVYRGQKDLSPTTFLKVLFNFLFMLVTSAVCLLLIMTVILGGLALFDWAIDGFSQEQILGRINGTEMLFFIFVIIFLGAMVHFLFREFLIKHGWIFRFRDDDYVINEYLIQWSTIYLAVYQFMFDGVKNVAKELVASDNTQEIFNIVLSPENINLAVQPLLICSWIALVMERLRFRKGLGVHADEDVVRVAEEEEEEEAGERKEREREK</sequence>
<comment type="caution">
    <text evidence="2">The sequence shown here is derived from an EMBL/GenBank/DDBJ whole genome shotgun (WGS) entry which is preliminary data.</text>
</comment>
<evidence type="ECO:0000313" key="2">
    <source>
        <dbReference type="EMBL" id="RIX33410.1"/>
    </source>
</evidence>
<accession>A0A418Q4S8</accession>
<name>A0A418Q4S8_9CORY</name>
<feature type="transmembrane region" description="Helical" evidence="1">
    <location>
        <begin position="39"/>
        <end position="65"/>
    </location>
</feature>
<keyword evidence="3" id="KW-1185">Reference proteome</keyword>
<evidence type="ECO:0000256" key="1">
    <source>
        <dbReference type="SAM" id="Phobius"/>
    </source>
</evidence>
<keyword evidence="1" id="KW-0812">Transmembrane</keyword>
<dbReference type="STRING" id="1451189.CFAL_10440"/>
<keyword evidence="1" id="KW-0472">Membrane</keyword>
<gene>
    <name evidence="2" type="ORF">D3M95_10680</name>
</gene>
<dbReference type="OrthoDB" id="4404008at2"/>
<protein>
    <submittedName>
        <fullName evidence="2">Uncharacterized protein</fullName>
    </submittedName>
</protein>
<dbReference type="RefSeq" id="WP_025403623.1">
    <property type="nucleotide sequence ID" value="NZ_CBCRUA010000002.1"/>
</dbReference>
<dbReference type="AlphaFoldDB" id="A0A418Q4S8"/>
<evidence type="ECO:0000313" key="3">
    <source>
        <dbReference type="Proteomes" id="UP000285278"/>
    </source>
</evidence>
<keyword evidence="1" id="KW-1133">Transmembrane helix</keyword>
<dbReference type="EMBL" id="QXJK01000016">
    <property type="protein sequence ID" value="RIX33410.1"/>
    <property type="molecule type" value="Genomic_DNA"/>
</dbReference>
<proteinExistence type="predicted"/>
<organism evidence="2 3">
    <name type="scientific">Corynebacterium falsenii</name>
    <dbReference type="NCBI Taxonomy" id="108486"/>
    <lineage>
        <taxon>Bacteria</taxon>
        <taxon>Bacillati</taxon>
        <taxon>Actinomycetota</taxon>
        <taxon>Actinomycetes</taxon>
        <taxon>Mycobacteriales</taxon>
        <taxon>Corynebacteriaceae</taxon>
        <taxon>Corynebacterium</taxon>
    </lineage>
</organism>
<reference evidence="2 3" key="1">
    <citation type="submission" date="2018-09" db="EMBL/GenBank/DDBJ databases">
        <title>Optimization and identification of Corynebacterium falsenii FN1-14 from fish paste.</title>
        <authorList>
            <person name="Daroonpunt R."/>
            <person name="Tanasupawat S."/>
        </authorList>
    </citation>
    <scope>NUCLEOTIDE SEQUENCE [LARGE SCALE GENOMIC DNA]</scope>
    <source>
        <strain evidence="2 3">FN1-14</strain>
    </source>
</reference>